<keyword evidence="1" id="KW-0472">Membrane</keyword>
<evidence type="ECO:0000256" key="1">
    <source>
        <dbReference type="SAM" id="Phobius"/>
    </source>
</evidence>
<name>S5ZNU7_9CREN</name>
<dbReference type="OrthoDB" id="28494at2157"/>
<proteinExistence type="predicted"/>
<organism evidence="2 3">
    <name type="scientific">Thermofilum adornatum</name>
    <dbReference type="NCBI Taxonomy" id="1365176"/>
    <lineage>
        <taxon>Archaea</taxon>
        <taxon>Thermoproteota</taxon>
        <taxon>Thermoprotei</taxon>
        <taxon>Thermofilales</taxon>
        <taxon>Thermofilaceae</taxon>
        <taxon>Thermofilum</taxon>
    </lineage>
</organism>
<dbReference type="KEGG" id="thb:N186_09430"/>
<dbReference type="AlphaFoldDB" id="S5ZNU7"/>
<dbReference type="eggNOG" id="arCOG00374">
    <property type="taxonomic scope" value="Archaea"/>
</dbReference>
<dbReference type="InterPro" id="IPR036390">
    <property type="entry name" value="WH_DNA-bd_sf"/>
</dbReference>
<dbReference type="Proteomes" id="UP000015543">
    <property type="component" value="Chromosome"/>
</dbReference>
<dbReference type="Gene3D" id="1.10.10.10">
    <property type="entry name" value="Winged helix-like DNA-binding domain superfamily/Winged helix DNA-binding domain"/>
    <property type="match status" value="1"/>
</dbReference>
<dbReference type="GeneID" id="16574528"/>
<sequence length="283" mass="30594">MSGKTIRLMWGALLIYLAIGLVLVSGQPVETLYIEEGGVLRGFIFLPLSSEGVAEVNLPCSVPTVAVYPEKGVPTYTLSGSTLQIYGDPNTNVNVTFTCDLGNVSTISLTLQPINQKLNIYISQTYTVLGIYPTPDEISYKPGYVYLGFGNLSTSLQLELAETGLPGEGKPPAPSQATTPTNVPPKEDYTLWILVLALALAVIILGFLLTGRNKKAPETLVEEDQAIIDYLKSMGGKAYLKEIREALGLPSTTALRRIKRLESMGFVKTEKTPGGLLVVLLRK</sequence>
<dbReference type="HOGENOM" id="CLU_1017884_0_0_2"/>
<dbReference type="PATRIC" id="fig|1365176.7.peg.1870"/>
<evidence type="ECO:0000313" key="3">
    <source>
        <dbReference type="Proteomes" id="UP000015543"/>
    </source>
</evidence>
<dbReference type="EMBL" id="CP006646">
    <property type="protein sequence ID" value="AGT36221.1"/>
    <property type="molecule type" value="Genomic_DNA"/>
</dbReference>
<dbReference type="Pfam" id="PF13412">
    <property type="entry name" value="HTH_24"/>
    <property type="match status" value="1"/>
</dbReference>
<dbReference type="RefSeq" id="WP_020963529.1">
    <property type="nucleotide sequence ID" value="NC_022093.1"/>
</dbReference>
<keyword evidence="1" id="KW-1133">Transmembrane helix</keyword>
<dbReference type="SUPFAM" id="SSF46785">
    <property type="entry name" value="Winged helix' DNA-binding domain"/>
    <property type="match status" value="1"/>
</dbReference>
<gene>
    <name evidence="2" type="ORF">N186_09430</name>
</gene>
<feature type="transmembrane region" description="Helical" evidence="1">
    <location>
        <begin position="189"/>
        <end position="209"/>
    </location>
</feature>
<evidence type="ECO:0000313" key="2">
    <source>
        <dbReference type="EMBL" id="AGT36221.1"/>
    </source>
</evidence>
<keyword evidence="1" id="KW-0812">Transmembrane</keyword>
<keyword evidence="3" id="KW-1185">Reference proteome</keyword>
<dbReference type="CDD" id="cd00090">
    <property type="entry name" value="HTH_ARSR"/>
    <property type="match status" value="1"/>
</dbReference>
<reference evidence="2 3" key="1">
    <citation type="journal article" date="2013" name="Genome Announc.">
        <title>Complete Genomic Sequence of 'Thermofilum adornatus' Strain 1910bT, a Hyperthermophilic Anaerobic Organotrophic Crenarchaeon.</title>
        <authorList>
            <person name="Dominova I.N."/>
            <person name="Kublanov I.V."/>
            <person name="Podosokorskaya O.A."/>
            <person name="Derbikova K.S."/>
            <person name="Patrushev M.V."/>
            <person name="Toshchakov S.V."/>
        </authorList>
    </citation>
    <scope>NUCLEOTIDE SEQUENCE [LARGE SCALE GENOMIC DNA]</scope>
    <source>
        <strain evidence="3">1910b</strain>
    </source>
</reference>
<dbReference type="InterPro" id="IPR036388">
    <property type="entry name" value="WH-like_DNA-bd_sf"/>
</dbReference>
<evidence type="ECO:0008006" key="4">
    <source>
        <dbReference type="Google" id="ProtNLM"/>
    </source>
</evidence>
<accession>S5ZNU7</accession>
<protein>
    <recommendedName>
        <fullName evidence="4">Winged helix-turn-helix transcriptional regulator</fullName>
    </recommendedName>
</protein>
<dbReference type="InterPro" id="IPR011991">
    <property type="entry name" value="ArsR-like_HTH"/>
</dbReference>